<feature type="domain" description="OmpR/PhoB-type" evidence="9">
    <location>
        <begin position="209"/>
        <end position="315"/>
    </location>
</feature>
<feature type="domain" description="Response regulatory" evidence="8">
    <location>
        <begin position="6"/>
        <end position="119"/>
    </location>
</feature>
<keyword evidence="11" id="KW-1185">Reference proteome</keyword>
<dbReference type="GO" id="GO:0032993">
    <property type="term" value="C:protein-DNA complex"/>
    <property type="evidence" value="ECO:0007669"/>
    <property type="project" value="TreeGrafter"/>
</dbReference>
<dbReference type="AlphaFoldDB" id="A0A931CHB1"/>
<dbReference type="GO" id="GO:0005829">
    <property type="term" value="C:cytosol"/>
    <property type="evidence" value="ECO:0007669"/>
    <property type="project" value="TreeGrafter"/>
</dbReference>
<comment type="caution">
    <text evidence="10">The sequence shown here is derived from an EMBL/GenBank/DDBJ whole genome shotgun (WGS) entry which is preliminary data.</text>
</comment>
<dbReference type="PROSITE" id="PS51755">
    <property type="entry name" value="OMPR_PHOB"/>
    <property type="match status" value="1"/>
</dbReference>
<evidence type="ECO:0000256" key="6">
    <source>
        <dbReference type="PROSITE-ProRule" id="PRU01091"/>
    </source>
</evidence>
<evidence type="ECO:0000256" key="1">
    <source>
        <dbReference type="ARBA" id="ARBA00022553"/>
    </source>
</evidence>
<evidence type="ECO:0000256" key="7">
    <source>
        <dbReference type="SAM" id="MobiDB-lite"/>
    </source>
</evidence>
<evidence type="ECO:0000313" key="11">
    <source>
        <dbReference type="Proteomes" id="UP000655366"/>
    </source>
</evidence>
<evidence type="ECO:0000256" key="5">
    <source>
        <dbReference type="PROSITE-ProRule" id="PRU00169"/>
    </source>
</evidence>
<protein>
    <submittedName>
        <fullName evidence="10">Response regulator</fullName>
    </submittedName>
</protein>
<reference evidence="10 11" key="1">
    <citation type="submission" date="2020-11" db="EMBL/GenBank/DDBJ databases">
        <title>Arthrobacter antarcticus sp. nov., isolated from Antarctic Soil.</title>
        <authorList>
            <person name="Li J."/>
        </authorList>
    </citation>
    <scope>NUCLEOTIDE SEQUENCE [LARGE SCALE GENOMIC DNA]</scope>
    <source>
        <strain evidence="10 11">Z1-20</strain>
    </source>
</reference>
<dbReference type="SUPFAM" id="SSF52172">
    <property type="entry name" value="CheY-like"/>
    <property type="match status" value="1"/>
</dbReference>
<dbReference type="Gene3D" id="1.10.10.10">
    <property type="entry name" value="Winged helix-like DNA-binding domain superfamily/Winged helix DNA-binding domain"/>
    <property type="match status" value="1"/>
</dbReference>
<feature type="region of interest" description="Disordered" evidence="7">
    <location>
        <begin position="184"/>
        <end position="204"/>
    </location>
</feature>
<dbReference type="SMART" id="SM00448">
    <property type="entry name" value="REC"/>
    <property type="match status" value="1"/>
</dbReference>
<dbReference type="GO" id="GO:0006355">
    <property type="term" value="P:regulation of DNA-templated transcription"/>
    <property type="evidence" value="ECO:0007669"/>
    <property type="project" value="InterPro"/>
</dbReference>
<keyword evidence="1 5" id="KW-0597">Phosphoprotein</keyword>
<dbReference type="InterPro" id="IPR016032">
    <property type="entry name" value="Sig_transdc_resp-reg_C-effctor"/>
</dbReference>
<dbReference type="GO" id="GO:0000156">
    <property type="term" value="F:phosphorelay response regulator activity"/>
    <property type="evidence" value="ECO:0007669"/>
    <property type="project" value="TreeGrafter"/>
</dbReference>
<keyword evidence="4" id="KW-0804">Transcription</keyword>
<dbReference type="InterPro" id="IPR001789">
    <property type="entry name" value="Sig_transdc_resp-reg_receiver"/>
</dbReference>
<organism evidence="10 11">
    <name type="scientific">Arthrobacter terrae</name>
    <dbReference type="NCBI Taxonomy" id="2935737"/>
    <lineage>
        <taxon>Bacteria</taxon>
        <taxon>Bacillati</taxon>
        <taxon>Actinomycetota</taxon>
        <taxon>Actinomycetes</taxon>
        <taxon>Micrococcales</taxon>
        <taxon>Micrococcaceae</taxon>
        <taxon>Arthrobacter</taxon>
    </lineage>
</organism>
<sequence>MNGPRVAVIIEDDQDIRELIEVVLNQSGFEVHSVDRGAAGVKAVREYSPTIVTLDLGLPDIDGFEVARQIRLFSDSYIIMLTARAEELDTLMGLESGADDYLTKPFRPRELRARVSAMLRRPRRGHEPTSAAGTRTAEAPSGGAVAAGALLDGAVAAGALPDGAVPYSAVTSASSAIPGPAIPSPAIPGPAMTAPGTRADSPGIADSDPGNLLHNGLLLNGATRSAEVDGAELELTRTEFDLLHALMESGRMVRTKADLVRRLRDDDYDTGGYISDADERTIEVHMGNLRRKLGDDPKAPRWVKTVRGVGYRLAP</sequence>
<dbReference type="Proteomes" id="UP000655366">
    <property type="component" value="Unassembled WGS sequence"/>
</dbReference>
<dbReference type="Gene3D" id="3.40.50.2300">
    <property type="match status" value="1"/>
</dbReference>
<evidence type="ECO:0000256" key="2">
    <source>
        <dbReference type="ARBA" id="ARBA00023015"/>
    </source>
</evidence>
<keyword evidence="2" id="KW-0805">Transcription regulation</keyword>
<evidence type="ECO:0000259" key="8">
    <source>
        <dbReference type="PROSITE" id="PS50110"/>
    </source>
</evidence>
<evidence type="ECO:0000256" key="4">
    <source>
        <dbReference type="ARBA" id="ARBA00023163"/>
    </source>
</evidence>
<keyword evidence="3 6" id="KW-0238">DNA-binding</keyword>
<feature type="modified residue" description="4-aspartylphosphate" evidence="5">
    <location>
        <position position="55"/>
    </location>
</feature>
<dbReference type="EMBL" id="JADNYM010000003">
    <property type="protein sequence ID" value="MBG0738348.1"/>
    <property type="molecule type" value="Genomic_DNA"/>
</dbReference>
<evidence type="ECO:0000259" key="9">
    <source>
        <dbReference type="PROSITE" id="PS51755"/>
    </source>
</evidence>
<name>A0A931CHB1_9MICC</name>
<dbReference type="PROSITE" id="PS50110">
    <property type="entry name" value="RESPONSE_REGULATORY"/>
    <property type="match status" value="1"/>
</dbReference>
<accession>A0A931CHB1</accession>
<dbReference type="InterPro" id="IPR036388">
    <property type="entry name" value="WH-like_DNA-bd_sf"/>
</dbReference>
<dbReference type="RefSeq" id="WP_196395294.1">
    <property type="nucleotide sequence ID" value="NZ_JADNYM010000003.1"/>
</dbReference>
<dbReference type="SMART" id="SM00862">
    <property type="entry name" value="Trans_reg_C"/>
    <property type="match status" value="1"/>
</dbReference>
<evidence type="ECO:0000256" key="3">
    <source>
        <dbReference type="ARBA" id="ARBA00023125"/>
    </source>
</evidence>
<dbReference type="SUPFAM" id="SSF46894">
    <property type="entry name" value="C-terminal effector domain of the bipartite response regulators"/>
    <property type="match status" value="1"/>
</dbReference>
<gene>
    <name evidence="10" type="ORF">IV500_02740</name>
</gene>
<dbReference type="CDD" id="cd00383">
    <property type="entry name" value="trans_reg_C"/>
    <property type="match status" value="1"/>
</dbReference>
<dbReference type="Pfam" id="PF00072">
    <property type="entry name" value="Response_reg"/>
    <property type="match status" value="1"/>
</dbReference>
<dbReference type="CDD" id="cd17574">
    <property type="entry name" value="REC_OmpR"/>
    <property type="match status" value="1"/>
</dbReference>
<dbReference type="PANTHER" id="PTHR48111:SF4">
    <property type="entry name" value="DNA-BINDING DUAL TRANSCRIPTIONAL REGULATOR OMPR"/>
    <property type="match status" value="1"/>
</dbReference>
<dbReference type="InterPro" id="IPR039420">
    <property type="entry name" value="WalR-like"/>
</dbReference>
<dbReference type="InterPro" id="IPR011006">
    <property type="entry name" value="CheY-like_superfamily"/>
</dbReference>
<feature type="DNA-binding region" description="OmpR/PhoB-type" evidence="6">
    <location>
        <begin position="209"/>
        <end position="315"/>
    </location>
</feature>
<proteinExistence type="predicted"/>
<feature type="region of interest" description="Disordered" evidence="7">
    <location>
        <begin position="118"/>
        <end position="139"/>
    </location>
</feature>
<dbReference type="Pfam" id="PF00486">
    <property type="entry name" value="Trans_reg_C"/>
    <property type="match status" value="1"/>
</dbReference>
<dbReference type="PANTHER" id="PTHR48111">
    <property type="entry name" value="REGULATOR OF RPOS"/>
    <property type="match status" value="1"/>
</dbReference>
<dbReference type="GO" id="GO:0000976">
    <property type="term" value="F:transcription cis-regulatory region binding"/>
    <property type="evidence" value="ECO:0007669"/>
    <property type="project" value="TreeGrafter"/>
</dbReference>
<dbReference type="InterPro" id="IPR001867">
    <property type="entry name" value="OmpR/PhoB-type_DNA-bd"/>
</dbReference>
<evidence type="ECO:0000313" key="10">
    <source>
        <dbReference type="EMBL" id="MBG0738348.1"/>
    </source>
</evidence>